<organism evidence="4 5">
    <name type="scientific">Pedobacter metabolipauper</name>
    <dbReference type="NCBI Taxonomy" id="425513"/>
    <lineage>
        <taxon>Bacteria</taxon>
        <taxon>Pseudomonadati</taxon>
        <taxon>Bacteroidota</taxon>
        <taxon>Sphingobacteriia</taxon>
        <taxon>Sphingobacteriales</taxon>
        <taxon>Sphingobacteriaceae</taxon>
        <taxon>Pedobacter</taxon>
    </lineage>
</organism>
<dbReference type="InterPro" id="IPR002110">
    <property type="entry name" value="Ankyrin_rpt"/>
</dbReference>
<dbReference type="PROSITE" id="PS50297">
    <property type="entry name" value="ANK_REP_REGION"/>
    <property type="match status" value="1"/>
</dbReference>
<dbReference type="RefSeq" id="WP_133578397.1">
    <property type="nucleotide sequence ID" value="NZ_SNYC01000010.1"/>
</dbReference>
<reference evidence="4 5" key="1">
    <citation type="submission" date="2019-03" db="EMBL/GenBank/DDBJ databases">
        <title>Genomic Encyclopedia of Archaeal and Bacterial Type Strains, Phase II (KMG-II): from individual species to whole genera.</title>
        <authorList>
            <person name="Goeker M."/>
        </authorList>
    </citation>
    <scope>NUCLEOTIDE SEQUENCE [LARGE SCALE GENOMIC DNA]</scope>
    <source>
        <strain evidence="4 5">DSM 19035</strain>
    </source>
</reference>
<dbReference type="EMBL" id="SNYC01000010">
    <property type="protein sequence ID" value="TDQ06231.1"/>
    <property type="molecule type" value="Genomic_DNA"/>
</dbReference>
<sequence>MIDLTAIRNAYINGKDMAEVNQMYKDAFSEITEEQQLQVWKQVCGFANFEMIDFLISQGWRAMGVEDQYGNTLLHLMAEAEFDSSYFIAEGRIYETTNRLLANKVSPLRKNTESRTALMIGAKAGYYEMLKAYQEAGAKIDWVDREGNTLLHIAARHSAQFVSSLDDAQQRLEANLQNPNFDPANARDVQNRAELQSRFNEKQARFTQVTSFVSLCMELGLDPDQKNNIGETAIDLAIRYKAKSIGAMLKRVDLSDPETTPLYLLAGGQDIFQACINQDLMAIDALIKLGENLNDEYDKEGDRYHGMSPLSIAIILHNFESVDLLLKNGADPMLLDSKSWHPFRYLYIPISNINTNFDQLQNKAFQKMLQSFVSAGFDINSLMDDEENTLLTISAKFSDSLQLYNGNSVAKAVIEEAIYADADLNKTNRDGISALMYLCLADQPRAEKELLTILEQGASTELRDKNGKTALMYACANSERSIAKTYSELLEQFGNLLVDVKDNSGKSALDYAAEKNNEPLVAWLLERQ</sequence>
<keyword evidence="2 3" id="KW-0040">ANK repeat</keyword>
<dbReference type="Proteomes" id="UP000295620">
    <property type="component" value="Unassembled WGS sequence"/>
</dbReference>
<evidence type="ECO:0000313" key="5">
    <source>
        <dbReference type="Proteomes" id="UP000295620"/>
    </source>
</evidence>
<dbReference type="PANTHER" id="PTHR24123:SF129">
    <property type="entry name" value="PROTEIN, PUTATIVE-RELATED"/>
    <property type="match status" value="1"/>
</dbReference>
<comment type="caution">
    <text evidence="4">The sequence shown here is derived from an EMBL/GenBank/DDBJ whole genome shotgun (WGS) entry which is preliminary data.</text>
</comment>
<dbReference type="SUPFAM" id="SSF48403">
    <property type="entry name" value="Ankyrin repeat"/>
    <property type="match status" value="2"/>
</dbReference>
<dbReference type="OrthoDB" id="9812708at2"/>
<protein>
    <submittedName>
        <fullName evidence="4">Uncharacterized protein</fullName>
    </submittedName>
</protein>
<dbReference type="Pfam" id="PF12796">
    <property type="entry name" value="Ank_2"/>
    <property type="match status" value="1"/>
</dbReference>
<accession>A0A4R6SQG9</accession>
<dbReference type="PROSITE" id="PS50088">
    <property type="entry name" value="ANK_REPEAT"/>
    <property type="match status" value="2"/>
</dbReference>
<proteinExistence type="predicted"/>
<evidence type="ECO:0000256" key="3">
    <source>
        <dbReference type="PROSITE-ProRule" id="PRU00023"/>
    </source>
</evidence>
<dbReference type="InterPro" id="IPR036770">
    <property type="entry name" value="Ankyrin_rpt-contain_sf"/>
</dbReference>
<dbReference type="PANTHER" id="PTHR24123">
    <property type="entry name" value="ANKYRIN REPEAT-CONTAINING"/>
    <property type="match status" value="1"/>
</dbReference>
<evidence type="ECO:0000256" key="2">
    <source>
        <dbReference type="ARBA" id="ARBA00023043"/>
    </source>
</evidence>
<evidence type="ECO:0000313" key="4">
    <source>
        <dbReference type="EMBL" id="TDQ06231.1"/>
    </source>
</evidence>
<name>A0A4R6SQG9_9SPHI</name>
<evidence type="ECO:0000256" key="1">
    <source>
        <dbReference type="ARBA" id="ARBA00022737"/>
    </source>
</evidence>
<gene>
    <name evidence="4" type="ORF">ATK78_4612</name>
</gene>
<keyword evidence="1" id="KW-0677">Repeat</keyword>
<keyword evidence="5" id="KW-1185">Reference proteome</keyword>
<dbReference type="Gene3D" id="1.25.40.20">
    <property type="entry name" value="Ankyrin repeat-containing domain"/>
    <property type="match status" value="3"/>
</dbReference>
<dbReference type="InterPro" id="IPR051165">
    <property type="entry name" value="Multifunctional_ANK_Repeat"/>
</dbReference>
<feature type="repeat" description="ANK" evidence="3">
    <location>
        <begin position="305"/>
        <end position="337"/>
    </location>
</feature>
<dbReference type="SMART" id="SM00248">
    <property type="entry name" value="ANK"/>
    <property type="match status" value="7"/>
</dbReference>
<dbReference type="Pfam" id="PF00023">
    <property type="entry name" value="Ank"/>
    <property type="match status" value="1"/>
</dbReference>
<feature type="repeat" description="ANK" evidence="3">
    <location>
        <begin position="113"/>
        <end position="145"/>
    </location>
</feature>
<dbReference type="AlphaFoldDB" id="A0A4R6SQG9"/>